<name>A0ABN7W021_GIGMA</name>
<proteinExistence type="predicted"/>
<organism evidence="1 2">
    <name type="scientific">Gigaspora margarita</name>
    <dbReference type="NCBI Taxonomy" id="4874"/>
    <lineage>
        <taxon>Eukaryota</taxon>
        <taxon>Fungi</taxon>
        <taxon>Fungi incertae sedis</taxon>
        <taxon>Mucoromycota</taxon>
        <taxon>Glomeromycotina</taxon>
        <taxon>Glomeromycetes</taxon>
        <taxon>Diversisporales</taxon>
        <taxon>Gigasporaceae</taxon>
        <taxon>Gigaspora</taxon>
    </lineage>
</organism>
<gene>
    <name evidence="1" type="ORF">GMARGA_LOCUS24959</name>
</gene>
<sequence>MNDLKGFHLATHEEISYSIIYREYLDTKKNYLETKKNYQSIRLKLFKAISDSSEHEKAFNAYKTMEDDCNDTLNYRIKYKIGLYLLSGVGCEEEIDKGYKKIVEAASLGLPDAKSWINKYKNKNDYGAVEAKKLLLHKNR</sequence>
<protein>
    <submittedName>
        <fullName evidence="1">27900_t:CDS:1</fullName>
    </submittedName>
</protein>
<dbReference type="EMBL" id="CAJVQB010027015">
    <property type="protein sequence ID" value="CAG8809765.1"/>
    <property type="molecule type" value="Genomic_DNA"/>
</dbReference>
<keyword evidence="2" id="KW-1185">Reference proteome</keyword>
<comment type="caution">
    <text evidence="1">The sequence shown here is derived from an EMBL/GenBank/DDBJ whole genome shotgun (WGS) entry which is preliminary data.</text>
</comment>
<reference evidence="1 2" key="1">
    <citation type="submission" date="2021-06" db="EMBL/GenBank/DDBJ databases">
        <authorList>
            <person name="Kallberg Y."/>
            <person name="Tangrot J."/>
            <person name="Rosling A."/>
        </authorList>
    </citation>
    <scope>NUCLEOTIDE SEQUENCE [LARGE SCALE GENOMIC DNA]</scope>
    <source>
        <strain evidence="1 2">120-4 pot B 10/14</strain>
    </source>
</reference>
<accession>A0ABN7W021</accession>
<evidence type="ECO:0000313" key="1">
    <source>
        <dbReference type="EMBL" id="CAG8809765.1"/>
    </source>
</evidence>
<dbReference type="Proteomes" id="UP000789901">
    <property type="component" value="Unassembled WGS sequence"/>
</dbReference>
<evidence type="ECO:0000313" key="2">
    <source>
        <dbReference type="Proteomes" id="UP000789901"/>
    </source>
</evidence>